<keyword evidence="2" id="KW-1185">Reference proteome</keyword>
<protein>
    <submittedName>
        <fullName evidence="1">Uncharacterized protein</fullName>
    </submittedName>
</protein>
<name>A0A397S9P5_9GLOM</name>
<proteinExistence type="predicted"/>
<accession>A0A397S9P5</accession>
<dbReference type="Proteomes" id="UP000265703">
    <property type="component" value="Unassembled WGS sequence"/>
</dbReference>
<sequence length="106" mass="12454">MDIQQFSLKPYNIDYKNETLLEVVGEKNMCHVDYALEELIICITEGKQYQIAIGFSQTALEEGLEDEKELCKNVKWMMEVIVRLLRERIDVKKKLTIKKQQAQSRS</sequence>
<gene>
    <name evidence="1" type="ORF">C1645_840679</name>
</gene>
<comment type="caution">
    <text evidence="1">The sequence shown here is derived from an EMBL/GenBank/DDBJ whole genome shotgun (WGS) entry which is preliminary data.</text>
</comment>
<organism evidence="1 2">
    <name type="scientific">Glomus cerebriforme</name>
    <dbReference type="NCBI Taxonomy" id="658196"/>
    <lineage>
        <taxon>Eukaryota</taxon>
        <taxon>Fungi</taxon>
        <taxon>Fungi incertae sedis</taxon>
        <taxon>Mucoromycota</taxon>
        <taxon>Glomeromycotina</taxon>
        <taxon>Glomeromycetes</taxon>
        <taxon>Glomerales</taxon>
        <taxon>Glomeraceae</taxon>
        <taxon>Glomus</taxon>
    </lineage>
</organism>
<reference evidence="1 2" key="1">
    <citation type="submission" date="2018-06" db="EMBL/GenBank/DDBJ databases">
        <title>Comparative genomics reveals the genomic features of Rhizophagus irregularis, R. cerebriforme, R. diaphanum and Gigaspora rosea, and their symbiotic lifestyle signature.</title>
        <authorList>
            <person name="Morin E."/>
            <person name="San Clemente H."/>
            <person name="Chen E.C.H."/>
            <person name="De La Providencia I."/>
            <person name="Hainaut M."/>
            <person name="Kuo A."/>
            <person name="Kohler A."/>
            <person name="Murat C."/>
            <person name="Tang N."/>
            <person name="Roy S."/>
            <person name="Loubradou J."/>
            <person name="Henrissat B."/>
            <person name="Grigoriev I.V."/>
            <person name="Corradi N."/>
            <person name="Roux C."/>
            <person name="Martin F.M."/>
        </authorList>
    </citation>
    <scope>NUCLEOTIDE SEQUENCE [LARGE SCALE GENOMIC DNA]</scope>
    <source>
        <strain evidence="1 2">DAOM 227022</strain>
    </source>
</reference>
<dbReference type="AlphaFoldDB" id="A0A397S9P5"/>
<dbReference type="EMBL" id="QKYT01001297">
    <property type="protein sequence ID" value="RIA79441.1"/>
    <property type="molecule type" value="Genomic_DNA"/>
</dbReference>
<evidence type="ECO:0000313" key="2">
    <source>
        <dbReference type="Proteomes" id="UP000265703"/>
    </source>
</evidence>
<evidence type="ECO:0000313" key="1">
    <source>
        <dbReference type="EMBL" id="RIA79441.1"/>
    </source>
</evidence>